<dbReference type="RefSeq" id="YP_009106060.1">
    <property type="nucleotide sequence ID" value="NC_025539.1"/>
</dbReference>
<dbReference type="NCBIfam" id="TIGR02388">
    <property type="entry name" value="rpoC2_cyan"/>
    <property type="match status" value="1"/>
</dbReference>
<keyword evidence="2" id="KW-0240">DNA-directed RNA polymerase</keyword>
<accession>A0A097KNY2</accession>
<dbReference type="EMBL" id="KM462878">
    <property type="protein sequence ID" value="AIT94876.1"/>
    <property type="molecule type" value="Genomic_DNA"/>
</dbReference>
<gene>
    <name evidence="12" type="primary">rpoC2</name>
</gene>
<keyword evidence="12" id="KW-0150">Chloroplast</keyword>
<dbReference type="PANTHER" id="PTHR19376:SF68">
    <property type="entry name" value="DNA-DIRECTED RNA POLYMERASE SUBUNIT BETA"/>
    <property type="match status" value="1"/>
</dbReference>
<evidence type="ECO:0000256" key="7">
    <source>
        <dbReference type="ARBA" id="ARBA00022833"/>
    </source>
</evidence>
<organism evidence="12">
    <name type="scientific">Choricystis parasitica</name>
    <dbReference type="NCBI Taxonomy" id="41300"/>
    <lineage>
        <taxon>Eukaryota</taxon>
        <taxon>Viridiplantae</taxon>
        <taxon>Chlorophyta</taxon>
        <taxon>core chlorophytes</taxon>
        <taxon>Trebouxiophyceae</taxon>
        <taxon>Trebouxiophyceae incertae sedis</taxon>
        <taxon>Choricystis clade</taxon>
        <taxon>Choricystis</taxon>
    </lineage>
</organism>
<dbReference type="GO" id="GO:0046872">
    <property type="term" value="F:metal ion binding"/>
    <property type="evidence" value="ECO:0007669"/>
    <property type="project" value="UniProtKB-KW"/>
</dbReference>
<dbReference type="GO" id="GO:0003899">
    <property type="term" value="F:DNA-directed RNA polymerase activity"/>
    <property type="evidence" value="ECO:0007669"/>
    <property type="project" value="UniProtKB-EC"/>
</dbReference>
<keyword evidence="8" id="KW-0804">Transcription</keyword>
<keyword evidence="3 12" id="KW-0934">Plastid</keyword>
<dbReference type="SUPFAM" id="SSF64484">
    <property type="entry name" value="beta and beta-prime subunits of DNA dependent RNA-polymerase"/>
    <property type="match status" value="1"/>
</dbReference>
<feature type="compositionally biased region" description="Low complexity" evidence="9">
    <location>
        <begin position="486"/>
        <end position="495"/>
    </location>
</feature>
<evidence type="ECO:0000256" key="9">
    <source>
        <dbReference type="SAM" id="MobiDB-lite"/>
    </source>
</evidence>
<dbReference type="InterPro" id="IPR012756">
    <property type="entry name" value="DNA-dir_RpoC2_beta_pp"/>
</dbReference>
<dbReference type="Pfam" id="PF04998">
    <property type="entry name" value="RNA_pol_Rpb1_5"/>
    <property type="match status" value="2"/>
</dbReference>
<dbReference type="Gene3D" id="1.10.274.100">
    <property type="entry name" value="RNA polymerase Rpb1, domain 3"/>
    <property type="match status" value="1"/>
</dbReference>
<proteinExistence type="predicted"/>
<dbReference type="Gene3D" id="1.10.150.390">
    <property type="match status" value="1"/>
</dbReference>
<dbReference type="CDD" id="cd02655">
    <property type="entry name" value="RNAP_beta'_C"/>
    <property type="match status" value="1"/>
</dbReference>
<feature type="domain" description="RNA polymerase Rpb1" evidence="10">
    <location>
        <begin position="1332"/>
        <end position="1398"/>
    </location>
</feature>
<evidence type="ECO:0000256" key="1">
    <source>
        <dbReference type="ARBA" id="ARBA00012418"/>
    </source>
</evidence>
<feature type="region of interest" description="Disordered" evidence="9">
    <location>
        <begin position="477"/>
        <end position="496"/>
    </location>
</feature>
<dbReference type="GO" id="GO:0006351">
    <property type="term" value="P:DNA-templated transcription"/>
    <property type="evidence" value="ECO:0007669"/>
    <property type="project" value="InterPro"/>
</dbReference>
<dbReference type="EC" id="2.7.7.6" evidence="1"/>
<dbReference type="GO" id="GO:0003677">
    <property type="term" value="F:DNA binding"/>
    <property type="evidence" value="ECO:0007669"/>
    <property type="project" value="InterPro"/>
</dbReference>
<evidence type="ECO:0000313" key="12">
    <source>
        <dbReference type="EMBL" id="AIT94876.1"/>
    </source>
</evidence>
<keyword evidence="4" id="KW-0808">Transferase</keyword>
<keyword evidence="6" id="KW-0479">Metal-binding</keyword>
<dbReference type="InterPro" id="IPR007081">
    <property type="entry name" value="RNA_pol_Rpb1_5"/>
</dbReference>
<evidence type="ECO:0000256" key="2">
    <source>
        <dbReference type="ARBA" id="ARBA00022478"/>
    </source>
</evidence>
<feature type="domain" description="RNA polymerase Rpb1" evidence="10">
    <location>
        <begin position="170"/>
        <end position="377"/>
    </location>
</feature>
<evidence type="ECO:0000256" key="5">
    <source>
        <dbReference type="ARBA" id="ARBA00022695"/>
    </source>
</evidence>
<dbReference type="InterPro" id="IPR042102">
    <property type="entry name" value="RNA_pol_Rpb1_3_sf"/>
</dbReference>
<evidence type="ECO:0000259" key="10">
    <source>
        <dbReference type="Pfam" id="PF04998"/>
    </source>
</evidence>
<dbReference type="InterPro" id="IPR038120">
    <property type="entry name" value="Rpb1_funnel_sf"/>
</dbReference>
<evidence type="ECO:0000256" key="8">
    <source>
        <dbReference type="ARBA" id="ARBA00023163"/>
    </source>
</evidence>
<evidence type="ECO:0000256" key="4">
    <source>
        <dbReference type="ARBA" id="ARBA00022679"/>
    </source>
</evidence>
<reference evidence="12" key="1">
    <citation type="journal article" date="2014" name="BMC Evol. Biol.">
        <title>Chloroplast phylogenomic analysis resolves deep-level relationships within the green algal class Trebouxiophyceae.</title>
        <authorList>
            <person name="Lemieux C."/>
            <person name="Otis C."/>
            <person name="Turmel M."/>
        </authorList>
    </citation>
    <scope>NUCLEOTIDE SEQUENCE</scope>
</reference>
<evidence type="ECO:0000256" key="6">
    <source>
        <dbReference type="ARBA" id="ARBA00022723"/>
    </source>
</evidence>
<name>A0A097KNY2_9CHLO</name>
<evidence type="ECO:0000256" key="3">
    <source>
        <dbReference type="ARBA" id="ARBA00022640"/>
    </source>
</evidence>
<dbReference type="PANTHER" id="PTHR19376">
    <property type="entry name" value="DNA-DIRECTED RNA POLYMERASE"/>
    <property type="match status" value="1"/>
</dbReference>
<dbReference type="Gene3D" id="1.10.132.30">
    <property type="match status" value="1"/>
</dbReference>
<dbReference type="Pfam" id="PF05000">
    <property type="entry name" value="RNA_pol_Rpb1_4"/>
    <property type="match status" value="1"/>
</dbReference>
<keyword evidence="5" id="KW-0548">Nucleotidyltransferase</keyword>
<dbReference type="GO" id="GO:0000428">
    <property type="term" value="C:DNA-directed RNA polymerase complex"/>
    <property type="evidence" value="ECO:0007669"/>
    <property type="project" value="UniProtKB-KW"/>
</dbReference>
<dbReference type="InterPro" id="IPR007083">
    <property type="entry name" value="RNA_pol_Rpb1_4"/>
</dbReference>
<feature type="region of interest" description="Disordered" evidence="9">
    <location>
        <begin position="566"/>
        <end position="591"/>
    </location>
</feature>
<sequence>MTTTPFFFNQCLDKGRLKHMIQWSLIYQGEYKTIQIIENLKTLGFRYATHAGVSLSLDDLSVTPKKRDEVLDAETFVRQSTHGGYRGTRTAIEELQSVIDTWHRTSENVKQHVIDYFEATNILNPVYMMAFSGARGNVSQVRQLVGMRGLMADPKGDILGFPIRSNFREGLTVTEYMISCYGARKGVVDTALRTADAGYLTRRLVDVAQHVVVKQGSCGTRRGITVSSLTSYGKTVLKLHDRLVGRVVAADYTHEGRLIARRNEPISEELADALVEIRKRRNTTAKDSGPPLRVRSPLTCELRSGVCQLCYGWSLAQNSMVTLGEAVGIIAGQSIGEPGTQLTMRTFHTGGVFTGDVDEQFRTPHPGRVTFPTPFPGKLIRDAYGQIAFLVKAAGCMLITDETRNVQTQVKVPLHTALFVREGQYVYANELIGQFNGVGSQQNERVRTKKIVFSEMSGQVILEKTRVSAGRLEEKVISPSKPKKPTPITWSPTPIDDSSFSTTRALGTAWILAGDRLGSTHELLPLYSSSGNLLGPHVPLEQLSIRSMHEGLVCLRSDIEGAGSILSHPMRPFPPGATRRVTPPPRPNRQDPAYARKALYIPLLSGQYQRIHTGGNSTSLRIITALGDCVAFPKKLFTRRPLNAQESAVKTSVSPSPTLAPTAGTRPFFIYLPDMCKTHIGGSFWRVDTLIDGSRRYGVLPFTARVWVGVVSRGPWSQRRLSWNPAHRAVSVRPLTRTSRRVRFSRWLTTDHALDHSMTLQARPHATRSSIYGLIQSTRPLQLLPSTLPPYAEVHRNPYLVRNHLRPEVASYDLHAVVSAFTSLPSLYQFPFSVRSATPVQSRNMRVYPSWLYFPQPGLFDSQAQSQHGAFELATPLQSFVPALVDTRAGSPLTSGRDRTRALLDRVTHNAPQTTFHAASVARVPHLHAIRQVFALRHPELLHFMRTTPTPSFVGQAYHAAHQMHVFTHVLSPWVACVQPSTYTLSAGVTLYRTALFLGWLYQSTRLGIAFTPRAHHQVRALYQENFAGLVAETFVVAHAPISTVSLDRLQTIHRRLSIAQSFEGEQLHDTTWCARPAVWVKQEPTTRDFASLKRPNIRNRVYLPPFRRWLRTSTYALRIKCRMTRRDGWAQPEITLTKSACANTFLDRAWSVGVFSYPPQHATLLGAPNTLHFAQEPFLTQSCSIRDAGETFVMDHKDVILLRPPHVVAFSLENIPEMSCVCSVGQMLRFGDELVPGLALPVSGQVLAMTPSQIFIRRGQPILYYKAASLHIADGEWVDSGHPVVTFAYQRLITGDIVQGIPKVEQLFEASRRQDTALNAHRYVATLFKRLSKETPASIATRQTLARVQRQIIDRIQLIYLSQGVTISDKHFEVIVRQMTSHVRILNPARSGLFRNEVVSLTRAEHINLGVVVLGKQKEPRDPLWYFSVLRDLGWDPVQDLGWALSSPYRESQWKPRPSRLQAKAEYVPCVLGITAAALSSESFLSSASFQETTRVLSRDAVLVRTDFLGGLKERVILGDLIPAGTGLFETIRYAQTTTSARVP</sequence>
<dbReference type="InterPro" id="IPR045867">
    <property type="entry name" value="DNA-dir_RpoC_beta_prime"/>
</dbReference>
<dbReference type="GeneID" id="22160201"/>
<geneLocation type="chloroplast" evidence="12"/>
<evidence type="ECO:0000259" key="11">
    <source>
        <dbReference type="Pfam" id="PF05000"/>
    </source>
</evidence>
<dbReference type="Gene3D" id="1.10.1790.20">
    <property type="match status" value="1"/>
</dbReference>
<protein>
    <recommendedName>
        <fullName evidence="1">DNA-directed RNA polymerase</fullName>
        <ecNumber evidence="1">2.7.7.6</ecNumber>
    </recommendedName>
</protein>
<keyword evidence="7" id="KW-0862">Zinc</keyword>
<feature type="domain" description="RNA polymerase Rpb1" evidence="11">
    <location>
        <begin position="92"/>
        <end position="157"/>
    </location>
</feature>